<evidence type="ECO:0000256" key="3">
    <source>
        <dbReference type="ARBA" id="ARBA00022448"/>
    </source>
</evidence>
<dbReference type="InterPro" id="IPR057308">
    <property type="entry name" value="CHCR_PEP5_VPS11"/>
</dbReference>
<keyword evidence="3" id="KW-0813">Transport</keyword>
<dbReference type="AlphaFoldDB" id="A0A1A9WFZ7"/>
<keyword evidence="4" id="KW-0479">Metal-binding</keyword>
<evidence type="ECO:0000259" key="11">
    <source>
        <dbReference type="PROSITE" id="PS50089"/>
    </source>
</evidence>
<dbReference type="VEuPathDB" id="VectorBase:GBRI018406"/>
<evidence type="ECO:0000256" key="4">
    <source>
        <dbReference type="ARBA" id="ARBA00022723"/>
    </source>
</evidence>
<evidence type="ECO:0000256" key="8">
    <source>
        <dbReference type="ARBA" id="ARBA00023136"/>
    </source>
</evidence>
<evidence type="ECO:0000256" key="9">
    <source>
        <dbReference type="PROSITE-ProRule" id="PRU00175"/>
    </source>
</evidence>
<dbReference type="GO" id="GO:0031902">
    <property type="term" value="C:late endosome membrane"/>
    <property type="evidence" value="ECO:0007669"/>
    <property type="project" value="UniProtKB-SubCell"/>
</dbReference>
<evidence type="ECO:0000256" key="7">
    <source>
        <dbReference type="ARBA" id="ARBA00022927"/>
    </source>
</evidence>
<dbReference type="InterPro" id="IPR013083">
    <property type="entry name" value="Znf_RING/FYVE/PHD"/>
</dbReference>
<keyword evidence="5 9" id="KW-0863">Zinc-finger</keyword>
<dbReference type="GO" id="GO:0005634">
    <property type="term" value="C:nucleus"/>
    <property type="evidence" value="ECO:0007669"/>
    <property type="project" value="UniProtKB-ARBA"/>
</dbReference>
<dbReference type="Gene3D" id="3.30.40.10">
    <property type="entry name" value="Zinc/RING finger domain, C3HC4 (zinc finger)"/>
    <property type="match status" value="1"/>
</dbReference>
<protein>
    <recommendedName>
        <fullName evidence="11">RING-type domain-containing protein</fullName>
    </recommendedName>
</protein>
<sequence length="886" mass="102841">MCVEWKLVDFFKLCHVSTPNKNLRKNELIAVCHNGTYNIFCDNKCGIYVFSTDWDCKYFNTTNESIDCCAVTETNLFIALEQSFPARNIKLKIYNLNKIFKGEQVQSIGVAQLECCNEVTVMKAFMTDSHLIIAIGLDKGNVLLHDATISRDMTTNFRKLYVCTRAIKGIDFFGTSSDETNMFICTDGGIFCFVLSKNKREIKVVLDNETAPVHCCTMQTLQNEHYFVVGRDDALYCYTTDGRGPCYAIDGRKKILKSFGKHLVVVLEQSKPKSTSYFSRLIIIDIENKIIVFSQEIETVEAVLPKDCYANCYIVLKNKSVFTLRERQIKTKLRLLLDKSLYDFAFQLLNALELNSRTLADIYVKYGDYMLQRGDVTKAVTIYIHTIGEVLPFKIIMKLMDLKYKEHLIKYLQAVMKTEHGSPDHEQLLRNCYKRLNLPVKVENTFELNLQKDNQIDYLFTKRDPSDVIALNSTDEMCKLVFDMNKKEVLNFFKKYAGALMMRHPKDVHETIRILSLKTSCEPLIQCILPIFLKNDEFSLKLLYMSNFNRKENLNAVYTIWLELLLRKWRNSEIDISKVLDFFQIHKEYLVDADVLIICRHYNFWKGIMLMHDKENLDFLNIQYFIRDYKNPIEHKLDVNIFNRYHELWLQVLSKKNISFKEPFGLTNIIFKALVHSSVDNTLKSIKSLSNNANFLVAHVSDIFTQGRIPELFPNKKLKQILVALDLKLTELKSLLLNFLRKPIEFRSSLCDICKQPLKLPIVQFLCQHTFHKECLNSYLERSVCVTCLPAATQNSLERKHLNDQLVNEGSEALRTVACAIKQGIFHKNNMEDKANSIKSTWKNGDGNYMLNRSINNNDTNVKKGNPFEDNAEREYDTNLNPFNEN</sequence>
<dbReference type="SUPFAM" id="SSF50978">
    <property type="entry name" value="WD40 repeat-like"/>
    <property type="match status" value="1"/>
</dbReference>
<comment type="subcellular location">
    <subcellularLocation>
        <location evidence="1">Late endosome membrane</location>
        <topology evidence="1">Peripheral membrane protein</topology>
        <orientation evidence="1">Cytoplasmic side</orientation>
    </subcellularLocation>
</comment>
<dbReference type="GO" id="GO:0007032">
    <property type="term" value="P:endosome organization"/>
    <property type="evidence" value="ECO:0007669"/>
    <property type="project" value="TreeGrafter"/>
</dbReference>
<dbReference type="GO" id="GO:0048284">
    <property type="term" value="P:organelle fusion"/>
    <property type="evidence" value="ECO:0007669"/>
    <property type="project" value="TreeGrafter"/>
</dbReference>
<dbReference type="PANTHER" id="PTHR23323">
    <property type="entry name" value="VACUOLAR PROTEIN SORTING-ASSOCIATED PROTEIN"/>
    <property type="match status" value="1"/>
</dbReference>
<keyword evidence="6" id="KW-0862">Zinc</keyword>
<dbReference type="Pfam" id="PF00097">
    <property type="entry name" value="zf-C3HC4"/>
    <property type="match status" value="1"/>
</dbReference>
<reference evidence="12" key="2">
    <citation type="submission" date="2020-05" db="UniProtKB">
        <authorList>
            <consortium name="EnsemblMetazoa"/>
        </authorList>
    </citation>
    <scope>IDENTIFICATION</scope>
    <source>
        <strain evidence="12">IAEA</strain>
    </source>
</reference>
<comment type="similarity">
    <text evidence="2">Belongs to the VPS11 family.</text>
</comment>
<accession>A0A1A9WFZ7</accession>
<organism evidence="12 13">
    <name type="scientific">Glossina brevipalpis</name>
    <dbReference type="NCBI Taxonomy" id="37001"/>
    <lineage>
        <taxon>Eukaryota</taxon>
        <taxon>Metazoa</taxon>
        <taxon>Ecdysozoa</taxon>
        <taxon>Arthropoda</taxon>
        <taxon>Hexapoda</taxon>
        <taxon>Insecta</taxon>
        <taxon>Pterygota</taxon>
        <taxon>Neoptera</taxon>
        <taxon>Endopterygota</taxon>
        <taxon>Diptera</taxon>
        <taxon>Brachycera</taxon>
        <taxon>Muscomorpha</taxon>
        <taxon>Hippoboscoidea</taxon>
        <taxon>Glossinidae</taxon>
        <taxon>Glossina</taxon>
    </lineage>
</organism>
<evidence type="ECO:0000256" key="10">
    <source>
        <dbReference type="SAM" id="MobiDB-lite"/>
    </source>
</evidence>
<dbReference type="InterPro" id="IPR001841">
    <property type="entry name" value="Znf_RING"/>
</dbReference>
<dbReference type="Pfam" id="PF23341">
    <property type="entry name" value="PEP5_VPS11_N"/>
    <property type="match status" value="1"/>
</dbReference>
<evidence type="ECO:0000313" key="12">
    <source>
        <dbReference type="EnsemblMetazoa" id="GBRI018406-PA"/>
    </source>
</evidence>
<evidence type="ECO:0000256" key="1">
    <source>
        <dbReference type="ARBA" id="ARBA00004492"/>
    </source>
</evidence>
<dbReference type="GO" id="GO:0006904">
    <property type="term" value="P:vesicle docking involved in exocytosis"/>
    <property type="evidence" value="ECO:0007669"/>
    <property type="project" value="TreeGrafter"/>
</dbReference>
<dbReference type="GO" id="GO:0060255">
    <property type="term" value="P:regulation of macromolecule metabolic process"/>
    <property type="evidence" value="ECO:0007669"/>
    <property type="project" value="UniProtKB-ARBA"/>
</dbReference>
<dbReference type="EnsemblMetazoa" id="GBRI018406-RA">
    <property type="protein sequence ID" value="GBRI018406-PA"/>
    <property type="gene ID" value="GBRI018406"/>
</dbReference>
<feature type="region of interest" description="Disordered" evidence="10">
    <location>
        <begin position="856"/>
        <end position="886"/>
    </location>
</feature>
<dbReference type="GO" id="GO:0030674">
    <property type="term" value="F:protein-macromolecule adaptor activity"/>
    <property type="evidence" value="ECO:0007669"/>
    <property type="project" value="TreeGrafter"/>
</dbReference>
<dbReference type="GO" id="GO:0008270">
    <property type="term" value="F:zinc ion binding"/>
    <property type="evidence" value="ECO:0007669"/>
    <property type="project" value="UniProtKB-KW"/>
</dbReference>
<evidence type="ECO:0000256" key="5">
    <source>
        <dbReference type="ARBA" id="ARBA00022771"/>
    </source>
</evidence>
<evidence type="ECO:0000256" key="2">
    <source>
        <dbReference type="ARBA" id="ARBA00007070"/>
    </source>
</evidence>
<dbReference type="SUPFAM" id="SSF57850">
    <property type="entry name" value="RING/U-box"/>
    <property type="match status" value="1"/>
</dbReference>
<dbReference type="GO" id="GO:0015031">
    <property type="term" value="P:protein transport"/>
    <property type="evidence" value="ECO:0007669"/>
    <property type="project" value="UniProtKB-KW"/>
</dbReference>
<reference evidence="13" key="1">
    <citation type="submission" date="2014-03" db="EMBL/GenBank/DDBJ databases">
        <authorList>
            <person name="Aksoy S."/>
            <person name="Warren W."/>
            <person name="Wilson R.K."/>
        </authorList>
    </citation>
    <scope>NUCLEOTIDE SEQUENCE [LARGE SCALE GENOMIC DNA]</scope>
    <source>
        <strain evidence="13">IAEA</strain>
    </source>
</reference>
<name>A0A1A9WFZ7_9MUSC</name>
<proteinExistence type="inferred from homology"/>
<dbReference type="STRING" id="37001.A0A1A9WFZ7"/>
<evidence type="ECO:0000256" key="6">
    <source>
        <dbReference type="ARBA" id="ARBA00022833"/>
    </source>
</evidence>
<dbReference type="GO" id="GO:0007033">
    <property type="term" value="P:vacuole organization"/>
    <property type="evidence" value="ECO:0007669"/>
    <property type="project" value="TreeGrafter"/>
</dbReference>
<keyword evidence="8" id="KW-0472">Membrane</keyword>
<keyword evidence="13" id="KW-1185">Reference proteome</keyword>
<dbReference type="Proteomes" id="UP000091820">
    <property type="component" value="Unassembled WGS sequence"/>
</dbReference>
<keyword evidence="7" id="KW-0653">Protein transport</keyword>
<dbReference type="InterPro" id="IPR018957">
    <property type="entry name" value="Znf_C3HC4_RING-type"/>
</dbReference>
<feature type="domain" description="RING-type" evidence="11">
    <location>
        <begin position="751"/>
        <end position="788"/>
    </location>
</feature>
<dbReference type="InterPro" id="IPR057307">
    <property type="entry name" value="PEP5_VPS11_N"/>
</dbReference>
<dbReference type="PROSITE" id="PS50089">
    <property type="entry name" value="ZF_RING_2"/>
    <property type="match status" value="1"/>
</dbReference>
<dbReference type="InterPro" id="IPR036322">
    <property type="entry name" value="WD40_repeat_dom_sf"/>
</dbReference>
<evidence type="ECO:0000313" key="13">
    <source>
        <dbReference type="Proteomes" id="UP000091820"/>
    </source>
</evidence>
<dbReference type="Pfam" id="PF23356">
    <property type="entry name" value="TPR_PEP5_VPS11"/>
    <property type="match status" value="1"/>
</dbReference>
<dbReference type="PANTHER" id="PTHR23323:SF24">
    <property type="entry name" value="VACUOLAR PROTEIN SORTING-ASSOCIATED PROTEIN 11 HOMOLOG"/>
    <property type="match status" value="1"/>
</dbReference>
<dbReference type="GO" id="GO:0030897">
    <property type="term" value="C:HOPS complex"/>
    <property type="evidence" value="ECO:0007669"/>
    <property type="project" value="TreeGrafter"/>
</dbReference>